<dbReference type="OrthoDB" id="3799631at2759"/>
<dbReference type="Proteomes" id="UP000799770">
    <property type="component" value="Unassembled WGS sequence"/>
</dbReference>
<gene>
    <name evidence="1" type="ORF">BDV96DRAFT_676779</name>
</gene>
<reference evidence="1" key="1">
    <citation type="journal article" date="2020" name="Stud. Mycol.">
        <title>101 Dothideomycetes genomes: a test case for predicting lifestyles and emergence of pathogens.</title>
        <authorList>
            <person name="Haridas S."/>
            <person name="Albert R."/>
            <person name="Binder M."/>
            <person name="Bloem J."/>
            <person name="Labutti K."/>
            <person name="Salamov A."/>
            <person name="Andreopoulos B."/>
            <person name="Baker S."/>
            <person name="Barry K."/>
            <person name="Bills G."/>
            <person name="Bluhm B."/>
            <person name="Cannon C."/>
            <person name="Castanera R."/>
            <person name="Culley D."/>
            <person name="Daum C."/>
            <person name="Ezra D."/>
            <person name="Gonzalez J."/>
            <person name="Henrissat B."/>
            <person name="Kuo A."/>
            <person name="Liang C."/>
            <person name="Lipzen A."/>
            <person name="Lutzoni F."/>
            <person name="Magnuson J."/>
            <person name="Mondo S."/>
            <person name="Nolan M."/>
            <person name="Ohm R."/>
            <person name="Pangilinan J."/>
            <person name="Park H.-J."/>
            <person name="Ramirez L."/>
            <person name="Alfaro M."/>
            <person name="Sun H."/>
            <person name="Tritt A."/>
            <person name="Yoshinaga Y."/>
            <person name="Zwiers L.-H."/>
            <person name="Turgeon B."/>
            <person name="Goodwin S."/>
            <person name="Spatafora J."/>
            <person name="Crous P."/>
            <person name="Grigoriev I."/>
        </authorList>
    </citation>
    <scope>NUCLEOTIDE SEQUENCE</scope>
    <source>
        <strain evidence="1">CBS 627.86</strain>
    </source>
</reference>
<protein>
    <submittedName>
        <fullName evidence="1">Uncharacterized protein</fullName>
    </submittedName>
</protein>
<proteinExistence type="predicted"/>
<sequence length="215" mass="24363">MAAASSNVGLTDLPTELRVKIAEYALSYEYGLCWRLNLNGRSGFRPSGLGTKNNKVPFNAFCRVSRQFWNDTRDIPFKVNAICIESLHSVPSFVRACTSDTCPSIRSASSITLSLWMDAISKPPPPEIHEIATIFPESKRFIQFEDWGFPDEGHCRVCDADYFVGQGYEVQEWAQENSISKLWHIRVPKLEAEEASKVRPTGMEEFELWMDKGVC</sequence>
<evidence type="ECO:0000313" key="1">
    <source>
        <dbReference type="EMBL" id="KAF2105837.1"/>
    </source>
</evidence>
<keyword evidence="2" id="KW-1185">Reference proteome</keyword>
<dbReference type="EMBL" id="ML977370">
    <property type="protein sequence ID" value="KAF2105837.1"/>
    <property type="molecule type" value="Genomic_DNA"/>
</dbReference>
<evidence type="ECO:0000313" key="2">
    <source>
        <dbReference type="Proteomes" id="UP000799770"/>
    </source>
</evidence>
<dbReference type="AlphaFoldDB" id="A0A6A5YHM2"/>
<organism evidence="1 2">
    <name type="scientific">Lophiotrema nucula</name>
    <dbReference type="NCBI Taxonomy" id="690887"/>
    <lineage>
        <taxon>Eukaryota</taxon>
        <taxon>Fungi</taxon>
        <taxon>Dikarya</taxon>
        <taxon>Ascomycota</taxon>
        <taxon>Pezizomycotina</taxon>
        <taxon>Dothideomycetes</taxon>
        <taxon>Pleosporomycetidae</taxon>
        <taxon>Pleosporales</taxon>
        <taxon>Lophiotremataceae</taxon>
        <taxon>Lophiotrema</taxon>
    </lineage>
</organism>
<accession>A0A6A5YHM2</accession>
<name>A0A6A5YHM2_9PLEO</name>